<dbReference type="STRING" id="1618550.UT39_C0003G0022"/>
<feature type="transmembrane region" description="Helical" evidence="5">
    <location>
        <begin position="257"/>
        <end position="275"/>
    </location>
</feature>
<feature type="domain" description="O-antigen ligase-related" evidence="6">
    <location>
        <begin position="219"/>
        <end position="379"/>
    </location>
</feature>
<evidence type="ECO:0000256" key="5">
    <source>
        <dbReference type="SAM" id="Phobius"/>
    </source>
</evidence>
<proteinExistence type="predicted"/>
<evidence type="ECO:0000256" key="4">
    <source>
        <dbReference type="ARBA" id="ARBA00023136"/>
    </source>
</evidence>
<feature type="transmembrane region" description="Helical" evidence="5">
    <location>
        <begin position="12"/>
        <end position="34"/>
    </location>
</feature>
<name>A0A0G0N8I3_9BACT</name>
<feature type="transmembrane region" description="Helical" evidence="5">
    <location>
        <begin position="46"/>
        <end position="64"/>
    </location>
</feature>
<dbReference type="GO" id="GO:0016020">
    <property type="term" value="C:membrane"/>
    <property type="evidence" value="ECO:0007669"/>
    <property type="project" value="UniProtKB-SubCell"/>
</dbReference>
<dbReference type="InterPro" id="IPR007016">
    <property type="entry name" value="O-antigen_ligase-rel_domated"/>
</dbReference>
<evidence type="ECO:0000313" key="7">
    <source>
        <dbReference type="EMBL" id="KKR11753.1"/>
    </source>
</evidence>
<evidence type="ECO:0000256" key="3">
    <source>
        <dbReference type="ARBA" id="ARBA00022989"/>
    </source>
</evidence>
<feature type="transmembrane region" description="Helical" evidence="5">
    <location>
        <begin position="129"/>
        <end position="148"/>
    </location>
</feature>
<comment type="subcellular location">
    <subcellularLocation>
        <location evidence="1">Membrane</location>
        <topology evidence="1">Multi-pass membrane protein</topology>
    </subcellularLocation>
</comment>
<evidence type="ECO:0000256" key="2">
    <source>
        <dbReference type="ARBA" id="ARBA00022692"/>
    </source>
</evidence>
<feature type="transmembrane region" description="Helical" evidence="5">
    <location>
        <begin position="211"/>
        <end position="228"/>
    </location>
</feature>
<feature type="transmembrane region" description="Helical" evidence="5">
    <location>
        <begin position="76"/>
        <end position="96"/>
    </location>
</feature>
<evidence type="ECO:0000313" key="8">
    <source>
        <dbReference type="Proteomes" id="UP000034246"/>
    </source>
</evidence>
<comment type="caution">
    <text evidence="7">The sequence shown here is derived from an EMBL/GenBank/DDBJ whole genome shotgun (WGS) entry which is preliminary data.</text>
</comment>
<keyword evidence="2 5" id="KW-0812">Transmembrane</keyword>
<sequence>MQKLSNKFNQINKYLVAALILTIPLYQKFPFIGVPGTFVSIRMEDFLVLLSVTVFIIINFKNVVRYAENPIFKSVFLFFALASFSLLSAILITKTISPTIGVIHLIRRVEYMSMLFIGYSAIFNNRNNLSFYVKLILIVVFLSFTYGLGQRYFEWPIIITQNEEYSKGIALRFVEGGHINSTFAGHYDLATYLVMVMPLILNIFFFIKRGVGKYIFFVAYLCGLWLLVNSASRIAMVSLLLSASLALLLTKKFVKAIPILILSILFIGFSSNLIVRYERLFTIVGDEAKRIFSYQITSVYAQGEDGLERRESALPTPTPLPIFEDRSTSIRLNVEWPRAIRAFVKNPLYGTGYSSITLATDNDYLRALGETGLLGFISFALVIAWLVLNFIKIYRESFGFEKVFLSGIFGSLFGVLLNAMFIDVFEASKIALSFWLFMGMALALKVKKYEKTI</sequence>
<feature type="transmembrane region" description="Helical" evidence="5">
    <location>
        <begin position="189"/>
        <end position="206"/>
    </location>
</feature>
<gene>
    <name evidence="7" type="ORF">UT39_C0003G0022</name>
</gene>
<dbReference type="PANTHER" id="PTHR37422">
    <property type="entry name" value="TEICHURONIC ACID BIOSYNTHESIS PROTEIN TUAE"/>
    <property type="match status" value="1"/>
</dbReference>
<reference evidence="7 8" key="1">
    <citation type="journal article" date="2015" name="Nature">
        <title>rRNA introns, odd ribosomes, and small enigmatic genomes across a large radiation of phyla.</title>
        <authorList>
            <person name="Brown C.T."/>
            <person name="Hug L.A."/>
            <person name="Thomas B.C."/>
            <person name="Sharon I."/>
            <person name="Castelle C.J."/>
            <person name="Singh A."/>
            <person name="Wilkins M.J."/>
            <person name="Williams K.H."/>
            <person name="Banfield J.F."/>
        </authorList>
    </citation>
    <scope>NUCLEOTIDE SEQUENCE [LARGE SCALE GENOMIC DNA]</scope>
</reference>
<evidence type="ECO:0000256" key="1">
    <source>
        <dbReference type="ARBA" id="ARBA00004141"/>
    </source>
</evidence>
<dbReference type="EMBL" id="LBWP01000003">
    <property type="protein sequence ID" value="KKR11753.1"/>
    <property type="molecule type" value="Genomic_DNA"/>
</dbReference>
<accession>A0A0G0N8I3</accession>
<evidence type="ECO:0000259" key="6">
    <source>
        <dbReference type="Pfam" id="PF04932"/>
    </source>
</evidence>
<dbReference type="PANTHER" id="PTHR37422:SF13">
    <property type="entry name" value="LIPOPOLYSACCHARIDE BIOSYNTHESIS PROTEIN PA4999-RELATED"/>
    <property type="match status" value="1"/>
</dbReference>
<organism evidence="7 8">
    <name type="scientific">Candidatus Woesebacteria bacterium GW2011_GWA1_39_21</name>
    <dbReference type="NCBI Taxonomy" id="1618550"/>
    <lineage>
        <taxon>Bacteria</taxon>
        <taxon>Candidatus Woeseibacteriota</taxon>
    </lineage>
</organism>
<dbReference type="AlphaFoldDB" id="A0A0G0N8I3"/>
<feature type="transmembrane region" description="Helical" evidence="5">
    <location>
        <begin position="403"/>
        <end position="421"/>
    </location>
</feature>
<feature type="transmembrane region" description="Helical" evidence="5">
    <location>
        <begin position="102"/>
        <end position="122"/>
    </location>
</feature>
<feature type="transmembrane region" description="Helical" evidence="5">
    <location>
        <begin position="372"/>
        <end position="391"/>
    </location>
</feature>
<protein>
    <recommendedName>
        <fullName evidence="6">O-antigen ligase-related domain-containing protein</fullName>
    </recommendedName>
</protein>
<keyword evidence="3 5" id="KW-1133">Transmembrane helix</keyword>
<dbReference type="Pfam" id="PF04932">
    <property type="entry name" value="Wzy_C"/>
    <property type="match status" value="1"/>
</dbReference>
<dbReference type="Proteomes" id="UP000034246">
    <property type="component" value="Unassembled WGS sequence"/>
</dbReference>
<dbReference type="InterPro" id="IPR051533">
    <property type="entry name" value="WaaL-like"/>
</dbReference>
<keyword evidence="4 5" id="KW-0472">Membrane</keyword>